<evidence type="ECO:0000256" key="3">
    <source>
        <dbReference type="ARBA" id="ARBA00023163"/>
    </source>
</evidence>
<sequence length="199" mass="21186">MCTDRYVELMSTRDLLVDAAADLLQRKGYAGTGVSEVLSASATTKGSLYFHFPGGKEELAGEALRRRGEAMADFIRHLLESSPDAATAISAFAAALAARLSDSDYERGCALATATLDAATESEVIRGACADGYNSWLGLLAQRLEADGWSREDAESEAILALSALEGALVLARARQDPAPLHTSGRLLSERLRNAAPRR</sequence>
<dbReference type="HOGENOM" id="CLU_069356_28_1_11"/>
<dbReference type="PANTHER" id="PTHR47506">
    <property type="entry name" value="TRANSCRIPTIONAL REGULATORY PROTEIN"/>
    <property type="match status" value="1"/>
</dbReference>
<feature type="domain" description="HTH tetR-type" evidence="5">
    <location>
        <begin position="10"/>
        <end position="70"/>
    </location>
</feature>
<evidence type="ECO:0000259" key="5">
    <source>
        <dbReference type="PROSITE" id="PS50977"/>
    </source>
</evidence>
<keyword evidence="2 4" id="KW-0238">DNA-binding</keyword>
<dbReference type="EMBL" id="AP008957">
    <property type="protein sequence ID" value="BAH31790.1"/>
    <property type="molecule type" value="Genomic_DNA"/>
</dbReference>
<keyword evidence="1" id="KW-0805">Transcription regulation</keyword>
<dbReference type="InterPro" id="IPR036271">
    <property type="entry name" value="Tet_transcr_reg_TetR-rel_C_sf"/>
</dbReference>
<feature type="DNA-binding region" description="H-T-H motif" evidence="4">
    <location>
        <begin position="33"/>
        <end position="52"/>
    </location>
</feature>
<dbReference type="KEGG" id="rer:RER_10820"/>
<proteinExistence type="predicted"/>
<dbReference type="PROSITE" id="PS50977">
    <property type="entry name" value="HTH_TETR_2"/>
    <property type="match status" value="1"/>
</dbReference>
<dbReference type="AlphaFoldDB" id="C0ZRP0"/>
<protein>
    <submittedName>
        <fullName evidence="6">Putative TetR family transcriptional regulator</fullName>
    </submittedName>
</protein>
<dbReference type="Proteomes" id="UP000002204">
    <property type="component" value="Chromosome"/>
</dbReference>
<gene>
    <name evidence="6" type="ordered locus">RER_10820</name>
</gene>
<evidence type="ECO:0000256" key="4">
    <source>
        <dbReference type="PROSITE-ProRule" id="PRU00335"/>
    </source>
</evidence>
<dbReference type="PANTHER" id="PTHR47506:SF3">
    <property type="entry name" value="HTH-TYPE TRANSCRIPTIONAL REGULATOR LMRA"/>
    <property type="match status" value="1"/>
</dbReference>
<dbReference type="InterPro" id="IPR009057">
    <property type="entry name" value="Homeodomain-like_sf"/>
</dbReference>
<evidence type="ECO:0000256" key="1">
    <source>
        <dbReference type="ARBA" id="ARBA00023015"/>
    </source>
</evidence>
<reference evidence="6 7" key="2">
    <citation type="journal article" date="2006" name="Environ. Microbiol.">
        <title>Sequence analysis of three plasmids harboured in Rhodococcus erythropolis strain PR4.</title>
        <authorList>
            <person name="Sekine M."/>
            <person name="Tanikawa S."/>
            <person name="Omata S."/>
            <person name="Saito M."/>
            <person name="Fujisawa T."/>
            <person name="Tsukatani N."/>
            <person name="Tajima T."/>
            <person name="Sekigawa T."/>
            <person name="Kosugi H."/>
            <person name="Matsuo Y."/>
            <person name="Nishiko R."/>
            <person name="Imamura K."/>
            <person name="Ito M."/>
            <person name="Narita H."/>
            <person name="Tago S."/>
            <person name="Fujita N."/>
            <person name="Harayama S."/>
        </authorList>
    </citation>
    <scope>NUCLEOTIDE SEQUENCE [LARGE SCALE GENOMIC DNA]</scope>
    <source>
        <strain evidence="7">PR4 / NBRC 100887</strain>
    </source>
</reference>
<evidence type="ECO:0000313" key="6">
    <source>
        <dbReference type="EMBL" id="BAH31790.1"/>
    </source>
</evidence>
<dbReference type="InterPro" id="IPR054156">
    <property type="entry name" value="YxaF_TetR_C"/>
</dbReference>
<evidence type="ECO:0000256" key="2">
    <source>
        <dbReference type="ARBA" id="ARBA00023125"/>
    </source>
</evidence>
<dbReference type="Pfam" id="PF21993">
    <property type="entry name" value="TetR_C_13_2"/>
    <property type="match status" value="1"/>
</dbReference>
<accession>C0ZRP0</accession>
<dbReference type="PRINTS" id="PR00455">
    <property type="entry name" value="HTHTETR"/>
</dbReference>
<name>C0ZRP0_RHOE4</name>
<dbReference type="Pfam" id="PF00440">
    <property type="entry name" value="TetR_N"/>
    <property type="match status" value="1"/>
</dbReference>
<evidence type="ECO:0000313" key="7">
    <source>
        <dbReference type="Proteomes" id="UP000002204"/>
    </source>
</evidence>
<dbReference type="SUPFAM" id="SSF48498">
    <property type="entry name" value="Tetracyclin repressor-like, C-terminal domain"/>
    <property type="match status" value="1"/>
</dbReference>
<dbReference type="SUPFAM" id="SSF46689">
    <property type="entry name" value="Homeodomain-like"/>
    <property type="match status" value="1"/>
</dbReference>
<dbReference type="GO" id="GO:0003677">
    <property type="term" value="F:DNA binding"/>
    <property type="evidence" value="ECO:0007669"/>
    <property type="project" value="UniProtKB-UniRule"/>
</dbReference>
<dbReference type="eggNOG" id="COG1309">
    <property type="taxonomic scope" value="Bacteria"/>
</dbReference>
<dbReference type="InterPro" id="IPR001647">
    <property type="entry name" value="HTH_TetR"/>
</dbReference>
<organism evidence="6 7">
    <name type="scientific">Rhodococcus erythropolis (strain PR4 / NBRC 100887)</name>
    <dbReference type="NCBI Taxonomy" id="234621"/>
    <lineage>
        <taxon>Bacteria</taxon>
        <taxon>Bacillati</taxon>
        <taxon>Actinomycetota</taxon>
        <taxon>Actinomycetes</taxon>
        <taxon>Mycobacteriales</taxon>
        <taxon>Nocardiaceae</taxon>
        <taxon>Rhodococcus</taxon>
        <taxon>Rhodococcus erythropolis group</taxon>
    </lineage>
</organism>
<keyword evidence="3" id="KW-0804">Transcription</keyword>
<dbReference type="Gene3D" id="1.10.357.10">
    <property type="entry name" value="Tetracycline Repressor, domain 2"/>
    <property type="match status" value="1"/>
</dbReference>
<reference evidence="7" key="1">
    <citation type="submission" date="2005-03" db="EMBL/GenBank/DDBJ databases">
        <title>Comparison of the complete genome sequences of Rhodococcus erythropolis PR4 and Rhodococcus opacus B4.</title>
        <authorList>
            <person name="Takarada H."/>
            <person name="Sekine M."/>
            <person name="Hosoyama A."/>
            <person name="Yamada R."/>
            <person name="Fujisawa T."/>
            <person name="Omata S."/>
            <person name="Shimizu A."/>
            <person name="Tsukatani N."/>
            <person name="Tanikawa S."/>
            <person name="Fujita N."/>
            <person name="Harayama S."/>
        </authorList>
    </citation>
    <scope>NUCLEOTIDE SEQUENCE [LARGE SCALE GENOMIC DNA]</scope>
    <source>
        <strain evidence="7">PR4 / NBRC 100887</strain>
    </source>
</reference>